<keyword evidence="2" id="KW-1133">Transmembrane helix</keyword>
<dbReference type="Pfam" id="PF04773">
    <property type="entry name" value="FecR"/>
    <property type="match status" value="1"/>
</dbReference>
<keyword evidence="2" id="KW-0812">Transmembrane</keyword>
<reference evidence="4 5" key="1">
    <citation type="submission" date="2019-02" db="EMBL/GenBank/DDBJ databases">
        <title>Deep-cultivation of Planctomycetes and their phenomic and genomic characterization uncovers novel biology.</title>
        <authorList>
            <person name="Wiegand S."/>
            <person name="Jogler M."/>
            <person name="Boedeker C."/>
            <person name="Pinto D."/>
            <person name="Vollmers J."/>
            <person name="Rivas-Marin E."/>
            <person name="Kohn T."/>
            <person name="Peeters S.H."/>
            <person name="Heuer A."/>
            <person name="Rast P."/>
            <person name="Oberbeckmann S."/>
            <person name="Bunk B."/>
            <person name="Jeske O."/>
            <person name="Meyerdierks A."/>
            <person name="Storesund J.E."/>
            <person name="Kallscheuer N."/>
            <person name="Luecker S."/>
            <person name="Lage O.M."/>
            <person name="Pohl T."/>
            <person name="Merkel B.J."/>
            <person name="Hornburger P."/>
            <person name="Mueller R.-W."/>
            <person name="Bruemmer F."/>
            <person name="Labrenz M."/>
            <person name="Spormann A.M."/>
            <person name="Op Den Camp H."/>
            <person name="Overmann J."/>
            <person name="Amann R."/>
            <person name="Jetten M.S.M."/>
            <person name="Mascher T."/>
            <person name="Medema M.H."/>
            <person name="Devos D.P."/>
            <person name="Kaster A.-K."/>
            <person name="Ovreas L."/>
            <person name="Rohde M."/>
            <person name="Galperin M.Y."/>
            <person name="Jogler C."/>
        </authorList>
    </citation>
    <scope>NUCLEOTIDE SEQUENCE [LARGE SCALE GENOMIC DNA]</scope>
    <source>
        <strain evidence="4 5">Pla52n</strain>
    </source>
</reference>
<dbReference type="AlphaFoldDB" id="A0A5C6AT14"/>
<dbReference type="PANTHER" id="PTHR30273">
    <property type="entry name" value="PERIPLASMIC SIGNAL SENSOR AND SIGMA FACTOR ACTIVATOR FECR-RELATED"/>
    <property type="match status" value="1"/>
</dbReference>
<evidence type="ECO:0000256" key="1">
    <source>
        <dbReference type="SAM" id="MobiDB-lite"/>
    </source>
</evidence>
<keyword evidence="2" id="KW-0472">Membrane</keyword>
<evidence type="ECO:0000259" key="3">
    <source>
        <dbReference type="Pfam" id="PF04773"/>
    </source>
</evidence>
<dbReference type="InterPro" id="IPR012373">
    <property type="entry name" value="Ferrdict_sens_TM"/>
</dbReference>
<dbReference type="InterPro" id="IPR006860">
    <property type="entry name" value="FecR"/>
</dbReference>
<evidence type="ECO:0000256" key="2">
    <source>
        <dbReference type="SAM" id="Phobius"/>
    </source>
</evidence>
<feature type="transmembrane region" description="Helical" evidence="2">
    <location>
        <begin position="140"/>
        <end position="159"/>
    </location>
</feature>
<gene>
    <name evidence="4" type="ORF">Pla52n_39100</name>
</gene>
<name>A0A5C6AT14_9BACT</name>
<sequence length="551" mass="60146">MNEPRTAAFTLWNRLISGESLDVVEQQRLADLLQQEPSLHDEINADATMNALLRFTTDMQQTEDQFVQQALDRCSTMPPHALPNADVSPIGGQPGVLSDKSDPLNGVLEPAPFMGAQITVASNRHRKHEKAYSRRRRRSTWTAFTLAAAILACVSLVAWHQLNTPIPTAQTDPKDQVVQGADIAAASVPENKPTDTSHSIASGDNPPDPQNKAIDQSNEPPHGEIPRLNRPKQDEMIAQSPNAISPVRFVTLTKVDDPVWERKSMVGDRLGDEIVRLFAGSVELTFDEGAVVVVDGPIEFRPLSTGQLELRRGRLLASVPQKAIGFTVSTPTSKIVDLGTEFEVAVNDAGESNVQVLKGEVEVAPIATNGNNGQKWRLLPDNFNRASFFALPQIQGPVPVSASLHGPGGQFQGFVSLNGKTAEFTSPEAFDNVRRRAVVELVRSHENALVQWKDFVDSMQHNMQGTMKLNGQEMQFGSLQDVMQMQNRMFEDLRKAGNNAGESSFSGSININGKVMTFKTREEYEAARQSAFGPAATFGIGDVLGADPAIR</sequence>
<dbReference type="Gene3D" id="2.60.120.1440">
    <property type="match status" value="1"/>
</dbReference>
<feature type="region of interest" description="Disordered" evidence="1">
    <location>
        <begin position="186"/>
        <end position="228"/>
    </location>
</feature>
<organism evidence="4 5">
    <name type="scientific">Stieleria varia</name>
    <dbReference type="NCBI Taxonomy" id="2528005"/>
    <lineage>
        <taxon>Bacteria</taxon>
        <taxon>Pseudomonadati</taxon>
        <taxon>Planctomycetota</taxon>
        <taxon>Planctomycetia</taxon>
        <taxon>Pirellulales</taxon>
        <taxon>Pirellulaceae</taxon>
        <taxon>Stieleria</taxon>
    </lineage>
</organism>
<dbReference type="PANTHER" id="PTHR30273:SF2">
    <property type="entry name" value="PROTEIN FECR"/>
    <property type="match status" value="1"/>
</dbReference>
<evidence type="ECO:0000313" key="5">
    <source>
        <dbReference type="Proteomes" id="UP000320176"/>
    </source>
</evidence>
<dbReference type="Proteomes" id="UP000320176">
    <property type="component" value="Unassembled WGS sequence"/>
</dbReference>
<dbReference type="OrthoDB" id="292867at2"/>
<feature type="domain" description="FecR protein" evidence="3">
    <location>
        <begin position="305"/>
        <end position="362"/>
    </location>
</feature>
<dbReference type="EMBL" id="SJPN01000004">
    <property type="protein sequence ID" value="TWU02850.1"/>
    <property type="molecule type" value="Genomic_DNA"/>
</dbReference>
<dbReference type="RefSeq" id="WP_146521101.1">
    <property type="nucleotide sequence ID" value="NZ_CP151726.1"/>
</dbReference>
<accession>A0A5C6AT14</accession>
<keyword evidence="5" id="KW-1185">Reference proteome</keyword>
<proteinExistence type="predicted"/>
<evidence type="ECO:0000313" key="4">
    <source>
        <dbReference type="EMBL" id="TWU02850.1"/>
    </source>
</evidence>
<protein>
    <submittedName>
        <fullName evidence="4">FecR protein</fullName>
    </submittedName>
</protein>
<comment type="caution">
    <text evidence="4">The sequence shown here is derived from an EMBL/GenBank/DDBJ whole genome shotgun (WGS) entry which is preliminary data.</text>
</comment>
<dbReference type="GO" id="GO:0016989">
    <property type="term" value="F:sigma factor antagonist activity"/>
    <property type="evidence" value="ECO:0007669"/>
    <property type="project" value="TreeGrafter"/>
</dbReference>